<evidence type="ECO:0000313" key="5">
    <source>
        <dbReference type="Proteomes" id="UP000193498"/>
    </source>
</evidence>
<feature type="chain" id="PRO_5013390750" evidence="3">
    <location>
        <begin position="24"/>
        <end position="440"/>
    </location>
</feature>
<keyword evidence="5" id="KW-1185">Reference proteome</keyword>
<comment type="similarity">
    <text evidence="1">Belongs to the histidine acid phosphatase family.</text>
</comment>
<dbReference type="CDD" id="cd07061">
    <property type="entry name" value="HP_HAP_like"/>
    <property type="match status" value="1"/>
</dbReference>
<reference evidence="4 5" key="1">
    <citation type="submission" date="2016-07" db="EMBL/GenBank/DDBJ databases">
        <title>Pervasive Adenine N6-methylation of Active Genes in Fungi.</title>
        <authorList>
            <consortium name="DOE Joint Genome Institute"/>
            <person name="Mondo S.J."/>
            <person name="Dannebaum R.O."/>
            <person name="Kuo R.C."/>
            <person name="Labutti K."/>
            <person name="Haridas S."/>
            <person name="Kuo A."/>
            <person name="Salamov A."/>
            <person name="Ahrendt S.R."/>
            <person name="Lipzen A."/>
            <person name="Sullivan W."/>
            <person name="Andreopoulos W.B."/>
            <person name="Clum A."/>
            <person name="Lindquist E."/>
            <person name="Daum C."/>
            <person name="Ramamoorthy G.K."/>
            <person name="Gryganskyi A."/>
            <person name="Culley D."/>
            <person name="Magnuson J.K."/>
            <person name="James T.Y."/>
            <person name="O'Malley M.A."/>
            <person name="Stajich J.E."/>
            <person name="Spatafora J.W."/>
            <person name="Visel A."/>
            <person name="Grigoriev I.V."/>
        </authorList>
    </citation>
    <scope>NUCLEOTIDE SEQUENCE [LARGE SCALE GENOMIC DNA]</scope>
    <source>
        <strain evidence="4 5">CBS 931.73</strain>
    </source>
</reference>
<dbReference type="InterPro" id="IPR000560">
    <property type="entry name" value="His_Pase_clade-2"/>
</dbReference>
<dbReference type="PROSITE" id="PS00616">
    <property type="entry name" value="HIS_ACID_PHOSPHAT_1"/>
    <property type="match status" value="1"/>
</dbReference>
<evidence type="ECO:0000256" key="2">
    <source>
        <dbReference type="ARBA" id="ARBA00022801"/>
    </source>
</evidence>
<gene>
    <name evidence="4" type="ORF">K493DRAFT_310639</name>
</gene>
<keyword evidence="3" id="KW-0732">Signal</keyword>
<dbReference type="PANTHER" id="PTHR11567">
    <property type="entry name" value="ACID PHOSPHATASE-RELATED"/>
    <property type="match status" value="1"/>
</dbReference>
<dbReference type="AlphaFoldDB" id="A0A1Y1Z7Q5"/>
<dbReference type="PANTHER" id="PTHR11567:SF110">
    <property type="entry name" value="2-PHOSPHOXYLOSE PHOSPHATASE 1"/>
    <property type="match status" value="1"/>
</dbReference>
<accession>A0A1Y1Z7Q5</accession>
<dbReference type="GO" id="GO:0016791">
    <property type="term" value="F:phosphatase activity"/>
    <property type="evidence" value="ECO:0007669"/>
    <property type="project" value="TreeGrafter"/>
</dbReference>
<dbReference type="InParanoid" id="A0A1Y1Z7Q5"/>
<name>A0A1Y1Z7Q5_9FUNG</name>
<dbReference type="InterPro" id="IPR029033">
    <property type="entry name" value="His_PPase_superfam"/>
</dbReference>
<dbReference type="FunCoup" id="A0A1Y1Z7Q5">
    <property type="interactions" value="60"/>
</dbReference>
<dbReference type="OrthoDB" id="10257284at2759"/>
<protein>
    <submittedName>
        <fullName evidence="4">Phosphoglycerate mutase-like protein</fullName>
    </submittedName>
</protein>
<feature type="signal peptide" evidence="3">
    <location>
        <begin position="1"/>
        <end position="23"/>
    </location>
</feature>
<keyword evidence="2" id="KW-0378">Hydrolase</keyword>
<evidence type="ECO:0000313" key="4">
    <source>
        <dbReference type="EMBL" id="ORY06309.1"/>
    </source>
</evidence>
<dbReference type="Gene3D" id="3.40.50.1240">
    <property type="entry name" value="Phosphoglycerate mutase-like"/>
    <property type="match status" value="1"/>
</dbReference>
<comment type="caution">
    <text evidence="4">The sequence shown here is derived from an EMBL/GenBank/DDBJ whole genome shotgun (WGS) entry which is preliminary data.</text>
</comment>
<dbReference type="InterPro" id="IPR050645">
    <property type="entry name" value="Histidine_acid_phosphatase"/>
</dbReference>
<dbReference type="Pfam" id="PF00328">
    <property type="entry name" value="His_Phos_2"/>
    <property type="match status" value="1"/>
</dbReference>
<evidence type="ECO:0000256" key="1">
    <source>
        <dbReference type="ARBA" id="ARBA00005375"/>
    </source>
</evidence>
<proteinExistence type="inferred from homology"/>
<dbReference type="InterPro" id="IPR033379">
    <property type="entry name" value="Acid_Pase_AS"/>
</dbReference>
<organism evidence="4 5">
    <name type="scientific">Basidiobolus meristosporus CBS 931.73</name>
    <dbReference type="NCBI Taxonomy" id="1314790"/>
    <lineage>
        <taxon>Eukaryota</taxon>
        <taxon>Fungi</taxon>
        <taxon>Fungi incertae sedis</taxon>
        <taxon>Zoopagomycota</taxon>
        <taxon>Entomophthoromycotina</taxon>
        <taxon>Basidiobolomycetes</taxon>
        <taxon>Basidiobolales</taxon>
        <taxon>Basidiobolaceae</taxon>
        <taxon>Basidiobolus</taxon>
    </lineage>
</organism>
<dbReference type="EMBL" id="MCFE01000017">
    <property type="protein sequence ID" value="ORY06309.1"/>
    <property type="molecule type" value="Genomic_DNA"/>
</dbReference>
<dbReference type="SUPFAM" id="SSF53254">
    <property type="entry name" value="Phosphoglycerate mutase-like"/>
    <property type="match status" value="1"/>
</dbReference>
<dbReference type="Proteomes" id="UP000193498">
    <property type="component" value="Unassembled WGS sequence"/>
</dbReference>
<evidence type="ECO:0000256" key="3">
    <source>
        <dbReference type="SAM" id="SignalP"/>
    </source>
</evidence>
<sequence>MHILKASLTSVVLLSALAASVEAGNATNIYADYDYCQGINPISGKTYEPIRGAQLQKVQVMMRHGDRTPATSVLPGDHTNYDICARPAEYTYSAGNRLESGSPNLRSNIEISDDNLFAGSFWRGNCELGQLTNKGSAQTREVGVALRDIYINELGFLSKTLNPDDIYLRNTYVWRTRTSAENFLNGLYPPSHRRRDSVVTLNTYPQSIETLTLNPTACPKLGVLFTGFFKTPTYLSWYKANYALITKVNTVLGVQNNAAFNSSMNGDAILPRYCNKMPLPCSATNPSLCLTANDVNQVMRQGFIGYSGAFRYEAAAEQVKRLAAGPFLKTLGGGIRATISGKSHQRVRPFEFYSAHDQSLDQVLAVIADPGTPWPAYASTVIFETWRLANKALVIRVLYEGKVVPANPNLKCSLSACPIETFLGFIESYVPKNIVTECSL</sequence>
<dbReference type="STRING" id="1314790.A0A1Y1Z7Q5"/>